<keyword evidence="2" id="KW-0962">Peroxisome biogenesis</keyword>
<evidence type="ECO:0000313" key="5">
    <source>
        <dbReference type="Proteomes" id="UP001562354"/>
    </source>
</evidence>
<organism evidence="4 5">
    <name type="scientific">Neodothiora populina</name>
    <dbReference type="NCBI Taxonomy" id="2781224"/>
    <lineage>
        <taxon>Eukaryota</taxon>
        <taxon>Fungi</taxon>
        <taxon>Dikarya</taxon>
        <taxon>Ascomycota</taxon>
        <taxon>Pezizomycotina</taxon>
        <taxon>Dothideomycetes</taxon>
        <taxon>Dothideomycetidae</taxon>
        <taxon>Dothideales</taxon>
        <taxon>Dothioraceae</taxon>
        <taxon>Neodothiora</taxon>
    </lineage>
</organism>
<dbReference type="PANTHER" id="PTHR13299:SF0">
    <property type="entry name" value="PEROXISOMAL MEMBRANE PROTEIN PEX16"/>
    <property type="match status" value="1"/>
</dbReference>
<keyword evidence="5" id="KW-1185">Reference proteome</keyword>
<sequence>MEFCRQASRTTQEIISLPPKCLEKYSDFVTKNSSAVGQIEGALRSLTYIIPGRFRDTEIASESVHSGVQLISLYHDSLLARAVANLPALQNRHQSPHTRYTRFWSQNSSAYKRVALTLQVIQYVELLCEMAAKRRGEKARWRAVVLLEGIKALCRLLLMRLTHSRPLSSPPLPQREVDPSTLEEKQDDDEDSSPSEQSDEAHWTMPRTGLTLPTLPSSSDISSYLLSKVLTADDVKPPKALMHRVSGMGELAEVLYILRPLIYAAAMQYWASKNRKSWQPWVLGVAVEYGARQLAKRDLQERRAGGMRGLTALEKEELKKRGWEMGWWMMRGAFYETFTKALIHSLSAKLRKKPLLDMVGGIIEDYEFLWDQYYFPTATL</sequence>
<comment type="subcellular location">
    <subcellularLocation>
        <location evidence="2">Peroxisome membrane</location>
    </subcellularLocation>
</comment>
<dbReference type="InterPro" id="IPR013919">
    <property type="entry name" value="Pex16"/>
</dbReference>
<comment type="similarity">
    <text evidence="1 2">Belongs to the peroxin-16 family.</text>
</comment>
<evidence type="ECO:0000256" key="2">
    <source>
        <dbReference type="RuleBase" id="RU365003"/>
    </source>
</evidence>
<feature type="region of interest" description="Disordered" evidence="3">
    <location>
        <begin position="167"/>
        <end position="211"/>
    </location>
</feature>
<dbReference type="GeneID" id="95978930"/>
<dbReference type="Proteomes" id="UP001562354">
    <property type="component" value="Unassembled WGS sequence"/>
</dbReference>
<name>A0ABR3PK74_9PEZI</name>
<gene>
    <name evidence="4" type="ORF">AAFC00_005231</name>
</gene>
<reference evidence="4 5" key="1">
    <citation type="submission" date="2024-07" db="EMBL/GenBank/DDBJ databases">
        <title>Draft sequence of the Neodothiora populina.</title>
        <authorList>
            <person name="Drown D.D."/>
            <person name="Schuette U.S."/>
            <person name="Buechlein A.B."/>
            <person name="Rusch D.R."/>
            <person name="Winton L.W."/>
            <person name="Adams G.A."/>
        </authorList>
    </citation>
    <scope>NUCLEOTIDE SEQUENCE [LARGE SCALE GENOMIC DNA]</scope>
    <source>
        <strain evidence="4 5">CPC 39397</strain>
    </source>
</reference>
<feature type="compositionally biased region" description="Basic and acidic residues" evidence="3">
    <location>
        <begin position="175"/>
        <end position="184"/>
    </location>
</feature>
<proteinExistence type="inferred from homology"/>
<dbReference type="EMBL" id="JBFMKM010000004">
    <property type="protein sequence ID" value="KAL1306541.1"/>
    <property type="molecule type" value="Genomic_DNA"/>
</dbReference>
<evidence type="ECO:0000256" key="3">
    <source>
        <dbReference type="SAM" id="MobiDB-lite"/>
    </source>
</evidence>
<evidence type="ECO:0000313" key="4">
    <source>
        <dbReference type="EMBL" id="KAL1306541.1"/>
    </source>
</evidence>
<evidence type="ECO:0000256" key="1">
    <source>
        <dbReference type="ARBA" id="ARBA00009505"/>
    </source>
</evidence>
<dbReference type="PANTHER" id="PTHR13299">
    <property type="entry name" value="PEROXISOMAL MEMBRANE PROTEIN PEX16"/>
    <property type="match status" value="1"/>
</dbReference>
<dbReference type="RefSeq" id="XP_069202813.1">
    <property type="nucleotide sequence ID" value="XM_069344982.1"/>
</dbReference>
<comment type="caution">
    <text evidence="4">The sequence shown here is derived from an EMBL/GenBank/DDBJ whole genome shotgun (WGS) entry which is preliminary data.</text>
</comment>
<protein>
    <recommendedName>
        <fullName evidence="2">Peroxisomal membrane protein PEX16</fullName>
    </recommendedName>
</protein>
<keyword evidence="2" id="KW-0576">Peroxisome</keyword>
<accession>A0ABR3PK74</accession>
<dbReference type="Pfam" id="PF08610">
    <property type="entry name" value="Pex16"/>
    <property type="match status" value="1"/>
</dbReference>